<accession>A0A9Q1Q6S6</accession>
<dbReference type="AlphaFoldDB" id="A0A9Q1Q6S6"/>
<evidence type="ECO:0000256" key="1">
    <source>
        <dbReference type="SAM" id="MobiDB-lite"/>
    </source>
</evidence>
<gene>
    <name evidence="2" type="ORF">Cgig2_007595</name>
</gene>
<sequence length="207" mass="23806">MGFPRSLTTDEMALYVLGNFEWYSREVTFPPFPLQSDYEELYSDFVLAAAEEYARDSKVPELPLVVFLAMLLNDTVKLGVLRGWMIEAWVGRNRGRILEARRQEVLSNSEEEESSGSNDQTPLSRSEARRTMTSGAESRFAILIMAFPPLQDTEEMADHVRENFKWHLRRASRPPHLLPEDYLDLCLSFALPNVVEAARDFELPEMV</sequence>
<proteinExistence type="predicted"/>
<evidence type="ECO:0000313" key="3">
    <source>
        <dbReference type="Proteomes" id="UP001153076"/>
    </source>
</evidence>
<reference evidence="2" key="1">
    <citation type="submission" date="2022-04" db="EMBL/GenBank/DDBJ databases">
        <title>Carnegiea gigantea Genome sequencing and assembly v2.</title>
        <authorList>
            <person name="Copetti D."/>
            <person name="Sanderson M.J."/>
            <person name="Burquez A."/>
            <person name="Wojciechowski M.F."/>
        </authorList>
    </citation>
    <scope>NUCLEOTIDE SEQUENCE</scope>
    <source>
        <strain evidence="2">SGP5-SGP5p</strain>
        <tissue evidence="2">Aerial part</tissue>
    </source>
</reference>
<evidence type="ECO:0000313" key="2">
    <source>
        <dbReference type="EMBL" id="KAJ8430365.1"/>
    </source>
</evidence>
<name>A0A9Q1Q6S6_9CARY</name>
<dbReference type="EMBL" id="JAKOGI010000802">
    <property type="protein sequence ID" value="KAJ8430365.1"/>
    <property type="molecule type" value="Genomic_DNA"/>
</dbReference>
<protein>
    <submittedName>
        <fullName evidence="2">Uncharacterized protein</fullName>
    </submittedName>
</protein>
<dbReference type="Proteomes" id="UP001153076">
    <property type="component" value="Unassembled WGS sequence"/>
</dbReference>
<organism evidence="2 3">
    <name type="scientific">Carnegiea gigantea</name>
    <dbReference type="NCBI Taxonomy" id="171969"/>
    <lineage>
        <taxon>Eukaryota</taxon>
        <taxon>Viridiplantae</taxon>
        <taxon>Streptophyta</taxon>
        <taxon>Embryophyta</taxon>
        <taxon>Tracheophyta</taxon>
        <taxon>Spermatophyta</taxon>
        <taxon>Magnoliopsida</taxon>
        <taxon>eudicotyledons</taxon>
        <taxon>Gunneridae</taxon>
        <taxon>Pentapetalae</taxon>
        <taxon>Caryophyllales</taxon>
        <taxon>Cactineae</taxon>
        <taxon>Cactaceae</taxon>
        <taxon>Cactoideae</taxon>
        <taxon>Echinocereeae</taxon>
        <taxon>Carnegiea</taxon>
    </lineage>
</organism>
<keyword evidence="3" id="KW-1185">Reference proteome</keyword>
<feature type="region of interest" description="Disordered" evidence="1">
    <location>
        <begin position="106"/>
        <end position="130"/>
    </location>
</feature>
<comment type="caution">
    <text evidence="2">The sequence shown here is derived from an EMBL/GenBank/DDBJ whole genome shotgun (WGS) entry which is preliminary data.</text>
</comment>